<name>A0A2Z6LUU8_TRISU</name>
<dbReference type="EMBL" id="DF973268">
    <property type="protein sequence ID" value="GAU23374.1"/>
    <property type="molecule type" value="Genomic_DNA"/>
</dbReference>
<gene>
    <name evidence="1" type="ORF">TSUD_334220</name>
</gene>
<keyword evidence="2" id="KW-1185">Reference proteome</keyword>
<evidence type="ECO:0000313" key="1">
    <source>
        <dbReference type="EMBL" id="GAU23374.1"/>
    </source>
</evidence>
<sequence length="91" mass="9774">MLGETLVAGKGVGGSGGWLFGMDGKCWVKIGTIVEVDVKDLVKTGSCVGFEVKGCEILGVWLGFVTKRIQRSDVPAEPVVASDLRFERTMR</sequence>
<dbReference type="AlphaFoldDB" id="A0A2Z6LUU8"/>
<proteinExistence type="predicted"/>
<evidence type="ECO:0000313" key="2">
    <source>
        <dbReference type="Proteomes" id="UP000242715"/>
    </source>
</evidence>
<dbReference type="Proteomes" id="UP000242715">
    <property type="component" value="Unassembled WGS sequence"/>
</dbReference>
<organism evidence="1 2">
    <name type="scientific">Trifolium subterraneum</name>
    <name type="common">Subterranean clover</name>
    <dbReference type="NCBI Taxonomy" id="3900"/>
    <lineage>
        <taxon>Eukaryota</taxon>
        <taxon>Viridiplantae</taxon>
        <taxon>Streptophyta</taxon>
        <taxon>Embryophyta</taxon>
        <taxon>Tracheophyta</taxon>
        <taxon>Spermatophyta</taxon>
        <taxon>Magnoliopsida</taxon>
        <taxon>eudicotyledons</taxon>
        <taxon>Gunneridae</taxon>
        <taxon>Pentapetalae</taxon>
        <taxon>rosids</taxon>
        <taxon>fabids</taxon>
        <taxon>Fabales</taxon>
        <taxon>Fabaceae</taxon>
        <taxon>Papilionoideae</taxon>
        <taxon>50 kb inversion clade</taxon>
        <taxon>NPAAA clade</taxon>
        <taxon>Hologalegina</taxon>
        <taxon>IRL clade</taxon>
        <taxon>Trifolieae</taxon>
        <taxon>Trifolium</taxon>
    </lineage>
</organism>
<accession>A0A2Z6LUU8</accession>
<reference evidence="2" key="1">
    <citation type="journal article" date="2017" name="Front. Plant Sci.">
        <title>Climate Clever Clovers: New Paradigm to Reduce the Environmental Footprint of Ruminants by Breeding Low Methanogenic Forages Utilizing Haplotype Variation.</title>
        <authorList>
            <person name="Kaur P."/>
            <person name="Appels R."/>
            <person name="Bayer P.E."/>
            <person name="Keeble-Gagnere G."/>
            <person name="Wang J."/>
            <person name="Hirakawa H."/>
            <person name="Shirasawa K."/>
            <person name="Vercoe P."/>
            <person name="Stefanova K."/>
            <person name="Durmic Z."/>
            <person name="Nichols P."/>
            <person name="Revell C."/>
            <person name="Isobe S.N."/>
            <person name="Edwards D."/>
            <person name="Erskine W."/>
        </authorList>
    </citation>
    <scope>NUCLEOTIDE SEQUENCE [LARGE SCALE GENOMIC DNA]</scope>
    <source>
        <strain evidence="2">cv. Daliak</strain>
    </source>
</reference>
<protein>
    <submittedName>
        <fullName evidence="1">Uncharacterized protein</fullName>
    </submittedName>
</protein>